<dbReference type="SUPFAM" id="SSF159888">
    <property type="entry name" value="YdhG-like"/>
    <property type="match status" value="1"/>
</dbReference>
<name>A0A1M5IS83_9BACT</name>
<proteinExistence type="predicted"/>
<dbReference type="InterPro" id="IPR014922">
    <property type="entry name" value="YdhG-like"/>
</dbReference>
<dbReference type="STRING" id="1194090.SAMN05443144_12446"/>
<dbReference type="Gene3D" id="3.90.1150.200">
    <property type="match status" value="1"/>
</dbReference>
<keyword evidence="3" id="KW-1185">Reference proteome</keyword>
<reference evidence="2 3" key="1">
    <citation type="submission" date="2016-11" db="EMBL/GenBank/DDBJ databases">
        <authorList>
            <person name="Jaros S."/>
            <person name="Januszkiewicz K."/>
            <person name="Wedrychowicz H."/>
        </authorList>
    </citation>
    <scope>NUCLEOTIDE SEQUENCE [LARGE SCALE GENOMIC DNA]</scope>
    <source>
        <strain evidence="2 3">DSM 21986</strain>
    </source>
</reference>
<dbReference type="PIRSF" id="PIRSF021308">
    <property type="entry name" value="UCP021308"/>
    <property type="match status" value="1"/>
</dbReference>
<dbReference type="RefSeq" id="WP_244545739.1">
    <property type="nucleotide sequence ID" value="NZ_FQUS01000024.1"/>
</dbReference>
<evidence type="ECO:0000313" key="3">
    <source>
        <dbReference type="Proteomes" id="UP000184041"/>
    </source>
</evidence>
<gene>
    <name evidence="2" type="ORF">SAMN05443144_12446</name>
</gene>
<accession>A0A1M5IS83</accession>
<organism evidence="2 3">
    <name type="scientific">Fodinibius roseus</name>
    <dbReference type="NCBI Taxonomy" id="1194090"/>
    <lineage>
        <taxon>Bacteria</taxon>
        <taxon>Pseudomonadati</taxon>
        <taxon>Balneolota</taxon>
        <taxon>Balneolia</taxon>
        <taxon>Balneolales</taxon>
        <taxon>Balneolaceae</taxon>
        <taxon>Fodinibius</taxon>
    </lineage>
</organism>
<dbReference type="Proteomes" id="UP000184041">
    <property type="component" value="Unassembled WGS sequence"/>
</dbReference>
<feature type="domain" description="YdhG-like" evidence="1">
    <location>
        <begin position="15"/>
        <end position="112"/>
    </location>
</feature>
<evidence type="ECO:0000259" key="1">
    <source>
        <dbReference type="Pfam" id="PF08818"/>
    </source>
</evidence>
<evidence type="ECO:0000313" key="2">
    <source>
        <dbReference type="EMBL" id="SHG31194.1"/>
    </source>
</evidence>
<sequence>MNPKVDDYINKAQKWQEEIEQLRKICLDCGLTEALKWGKPCYSFQENNIAIIQPFSETCALMFFKGVLLEDPGGVLEKPGKHSRIARRISFTGTQEIVEMKSMLKAYIDEAIEAEKAGLEVDVEEKTEPIPEEFQRKLDENPGLKTAFNDLTPGRQRGYLLYFSDAKQSKTRTRRVEKYIPKILDGKGLRE</sequence>
<protein>
    <submittedName>
        <fullName evidence="2">Uncharacterized conserved protein YdeI, YjbR/CyaY-like superfamily, DUF1801 family</fullName>
    </submittedName>
</protein>
<dbReference type="EMBL" id="FQUS01000024">
    <property type="protein sequence ID" value="SHG31194.1"/>
    <property type="molecule type" value="Genomic_DNA"/>
</dbReference>
<dbReference type="Pfam" id="PF13376">
    <property type="entry name" value="OmdA"/>
    <property type="match status" value="1"/>
</dbReference>
<dbReference type="Pfam" id="PF08818">
    <property type="entry name" value="DUF1801"/>
    <property type="match status" value="1"/>
</dbReference>
<dbReference type="InterPro" id="IPR016786">
    <property type="entry name" value="YdeI_bac"/>
</dbReference>
<dbReference type="AlphaFoldDB" id="A0A1M5IS83"/>